<dbReference type="EMBL" id="JADCUA010000027">
    <property type="protein sequence ID" value="KAH9831271.1"/>
    <property type="molecule type" value="Genomic_DNA"/>
</dbReference>
<dbReference type="GO" id="GO:0008168">
    <property type="term" value="F:methyltransferase activity"/>
    <property type="evidence" value="ECO:0007669"/>
    <property type="project" value="UniProtKB-KW"/>
</dbReference>
<gene>
    <name evidence="1" type="ORF">C8Q71DRAFT_715678</name>
</gene>
<dbReference type="Gene3D" id="3.40.50.150">
    <property type="entry name" value="Vaccinia Virus protein VP39"/>
    <property type="match status" value="1"/>
</dbReference>
<accession>A0ABQ8K334</accession>
<keyword evidence="1" id="KW-0489">Methyltransferase</keyword>
<dbReference type="PANTHER" id="PTHR18895:SF74">
    <property type="entry name" value="MTRF1L RELEASE FACTOR GLUTAMINE METHYLTRANSFERASE"/>
    <property type="match status" value="1"/>
</dbReference>
<dbReference type="PANTHER" id="PTHR18895">
    <property type="entry name" value="HEMK METHYLTRANSFERASE"/>
    <property type="match status" value="1"/>
</dbReference>
<name>A0ABQ8K334_9APHY</name>
<comment type="caution">
    <text evidence="1">The sequence shown here is derived from an EMBL/GenBank/DDBJ whole genome shotgun (WGS) entry which is preliminary data.</text>
</comment>
<proteinExistence type="predicted"/>
<protein>
    <submittedName>
        <fullName evidence="1">S-adenosyl-L-methionine-dependent methyltransferase</fullName>
    </submittedName>
</protein>
<evidence type="ECO:0000313" key="2">
    <source>
        <dbReference type="Proteomes" id="UP000814176"/>
    </source>
</evidence>
<dbReference type="SUPFAM" id="SSF53335">
    <property type="entry name" value="S-adenosyl-L-methionine-dependent methyltransferases"/>
    <property type="match status" value="1"/>
</dbReference>
<organism evidence="1 2">
    <name type="scientific">Rhodofomes roseus</name>
    <dbReference type="NCBI Taxonomy" id="34475"/>
    <lineage>
        <taxon>Eukaryota</taxon>
        <taxon>Fungi</taxon>
        <taxon>Dikarya</taxon>
        <taxon>Basidiomycota</taxon>
        <taxon>Agaricomycotina</taxon>
        <taxon>Agaricomycetes</taxon>
        <taxon>Polyporales</taxon>
        <taxon>Rhodofomes</taxon>
    </lineage>
</organism>
<keyword evidence="1" id="KW-0808">Transferase</keyword>
<dbReference type="CDD" id="cd02440">
    <property type="entry name" value="AdoMet_MTases"/>
    <property type="match status" value="1"/>
</dbReference>
<dbReference type="RefSeq" id="XP_047774432.1">
    <property type="nucleotide sequence ID" value="XM_047921057.1"/>
</dbReference>
<dbReference type="InterPro" id="IPR029063">
    <property type="entry name" value="SAM-dependent_MTases_sf"/>
</dbReference>
<dbReference type="InterPro" id="IPR050320">
    <property type="entry name" value="N5-glutamine_MTase"/>
</dbReference>
<sequence>MPAASSGLQPAAARLLDALLKQSTGVQAARNELRWMQEALKQSPATVSGSTDIESMLHRRVTGEPLQYILGTQPFGPLNLLTRPPVLIPRPETEDWTIRLSERLRSFGKAPISLLDLCTGSGCIPILLCHLLPGGSLHATGVDLSQAAVQLARDNSEVCNVTIPPEGPVLPEQCGDWTCNTFLPLLGNIRDPAFVAACGLRPPYDVITSNPPYITKDDYDKLSPSVKDWEDPRALIGDPEGEATHEDARGLTFYHTIADLLATASRGLLKADGLVALEVGEGQANAVAEILEQKAHMKDIEIWKDPWDKERVVVGKN</sequence>
<dbReference type="GO" id="GO:0032259">
    <property type="term" value="P:methylation"/>
    <property type="evidence" value="ECO:0007669"/>
    <property type="project" value="UniProtKB-KW"/>
</dbReference>
<evidence type="ECO:0000313" key="1">
    <source>
        <dbReference type="EMBL" id="KAH9831271.1"/>
    </source>
</evidence>
<dbReference type="Proteomes" id="UP000814176">
    <property type="component" value="Unassembled WGS sequence"/>
</dbReference>
<dbReference type="GeneID" id="72001789"/>
<dbReference type="Gene3D" id="1.10.8.10">
    <property type="entry name" value="DNA helicase RuvA subunit, C-terminal domain"/>
    <property type="match status" value="1"/>
</dbReference>
<keyword evidence="2" id="KW-1185">Reference proteome</keyword>
<reference evidence="1 2" key="1">
    <citation type="journal article" date="2021" name="Environ. Microbiol.">
        <title>Gene family expansions and transcriptome signatures uncover fungal adaptations to wood decay.</title>
        <authorList>
            <person name="Hage H."/>
            <person name="Miyauchi S."/>
            <person name="Viragh M."/>
            <person name="Drula E."/>
            <person name="Min B."/>
            <person name="Chaduli D."/>
            <person name="Navarro D."/>
            <person name="Favel A."/>
            <person name="Norest M."/>
            <person name="Lesage-Meessen L."/>
            <person name="Balint B."/>
            <person name="Merenyi Z."/>
            <person name="de Eugenio L."/>
            <person name="Morin E."/>
            <person name="Martinez A.T."/>
            <person name="Baldrian P."/>
            <person name="Stursova M."/>
            <person name="Martinez M.J."/>
            <person name="Novotny C."/>
            <person name="Magnuson J.K."/>
            <person name="Spatafora J.W."/>
            <person name="Maurice S."/>
            <person name="Pangilinan J."/>
            <person name="Andreopoulos W."/>
            <person name="LaButti K."/>
            <person name="Hundley H."/>
            <person name="Na H."/>
            <person name="Kuo A."/>
            <person name="Barry K."/>
            <person name="Lipzen A."/>
            <person name="Henrissat B."/>
            <person name="Riley R."/>
            <person name="Ahrendt S."/>
            <person name="Nagy L.G."/>
            <person name="Grigoriev I.V."/>
            <person name="Martin F."/>
            <person name="Rosso M.N."/>
        </authorList>
    </citation>
    <scope>NUCLEOTIDE SEQUENCE [LARGE SCALE GENOMIC DNA]</scope>
    <source>
        <strain evidence="1 2">CIRM-BRFM 1785</strain>
    </source>
</reference>